<organism evidence="11 12">
    <name type="scientific">Acrocarpospora phusangensis</name>
    <dbReference type="NCBI Taxonomy" id="1070424"/>
    <lineage>
        <taxon>Bacteria</taxon>
        <taxon>Bacillati</taxon>
        <taxon>Actinomycetota</taxon>
        <taxon>Actinomycetes</taxon>
        <taxon>Streptosporangiales</taxon>
        <taxon>Streptosporangiaceae</taxon>
        <taxon>Acrocarpospora</taxon>
    </lineage>
</organism>
<dbReference type="Proteomes" id="UP000640052">
    <property type="component" value="Unassembled WGS sequence"/>
</dbReference>
<dbReference type="PROSITE" id="PS51257">
    <property type="entry name" value="PROKAR_LIPOPROTEIN"/>
    <property type="match status" value="1"/>
</dbReference>
<gene>
    <name evidence="11" type="ORF">Aph01nite_51700</name>
</gene>
<evidence type="ECO:0000256" key="5">
    <source>
        <dbReference type="ARBA" id="ARBA00022777"/>
    </source>
</evidence>
<dbReference type="Gene3D" id="3.30.565.10">
    <property type="entry name" value="Histidine kinase-like ATPase, C-terminal domain"/>
    <property type="match status" value="1"/>
</dbReference>
<protein>
    <recommendedName>
        <fullName evidence="10">Histidine kinase domain-containing protein</fullName>
    </recommendedName>
</protein>
<feature type="transmembrane region" description="Helical" evidence="9">
    <location>
        <begin position="9"/>
        <end position="28"/>
    </location>
</feature>
<dbReference type="PANTHER" id="PTHR24421">
    <property type="entry name" value="NITRATE/NITRITE SENSOR PROTEIN NARX-RELATED"/>
    <property type="match status" value="1"/>
</dbReference>
<feature type="transmembrane region" description="Helical" evidence="9">
    <location>
        <begin position="222"/>
        <end position="241"/>
    </location>
</feature>
<dbReference type="PANTHER" id="PTHR24421:SF37">
    <property type="entry name" value="SENSOR HISTIDINE KINASE NARS"/>
    <property type="match status" value="1"/>
</dbReference>
<dbReference type="GO" id="GO:0000155">
    <property type="term" value="F:phosphorelay sensor kinase activity"/>
    <property type="evidence" value="ECO:0007669"/>
    <property type="project" value="InterPro"/>
</dbReference>
<sequence length="623" mass="64814">MGPVSVRSGLAWGVFGLSCVLVAAGIVIQPGDPVDAALALGFTPLGAYLVSHRKGGAVGPLCLLAGLSAVAYAADAYGSRPDWPAADWALWIAALTWAPPLLAGCTLLLLLVPDGKLPSPRWRPVAAAAIIATTLFSAVVALIPPDTGTSPFAVEALRPLKLFFVPITGTLAAIAVLSAAGLLVRTARARGPLRLQLLWICVGAVLAVAGAFLPALVPLPGAGVPFILALPVCVAVAMLRHDLYETSLPLRRFLTFALLAVALTGLYALIARLTGSGVAGTVAVAAAVEPLHHWLRRAAGRILYGRRSDPQEVFARLARRLSGTSDPAGILAAVGDAVVEAVGPPYARIELGGHDEPLKIVERGRPEPVTLSVPLRFQGEELGAVLVSRESQGDRRVLAQLALQAGAALAAAHRAAALQRSRLLLVTAREEERRRISRDLHDGLGPVLAGIGFTVDAAGNALAADPDRTRGLLTQIRAQVHEAGAGVRGLVRGLRPPELSQLGLARAVEQSAADLRAGGLRVDVTIGDTARLTAAAEVALYFVAREALANAVRHAAPTRCAVRLRPARKGFEIMVTDDGPGLPPDARPGVGLTSMRERVEELDGTFTVESGPAGTVVRAWLPA</sequence>
<evidence type="ECO:0000313" key="12">
    <source>
        <dbReference type="Proteomes" id="UP000640052"/>
    </source>
</evidence>
<evidence type="ECO:0000313" key="11">
    <source>
        <dbReference type="EMBL" id="GIH26860.1"/>
    </source>
</evidence>
<evidence type="ECO:0000259" key="10">
    <source>
        <dbReference type="PROSITE" id="PS50109"/>
    </source>
</evidence>
<keyword evidence="12" id="KW-1185">Reference proteome</keyword>
<keyword evidence="6 9" id="KW-1133">Transmembrane helix</keyword>
<reference evidence="11" key="1">
    <citation type="submission" date="2021-01" db="EMBL/GenBank/DDBJ databases">
        <title>Whole genome shotgun sequence of Acrocarpospora phusangensis NBRC 108782.</title>
        <authorList>
            <person name="Komaki H."/>
            <person name="Tamura T."/>
        </authorList>
    </citation>
    <scope>NUCLEOTIDE SEQUENCE</scope>
    <source>
        <strain evidence="11">NBRC 108782</strain>
    </source>
</reference>
<dbReference type="SUPFAM" id="SSF55874">
    <property type="entry name" value="ATPase domain of HSP90 chaperone/DNA topoisomerase II/histidine kinase"/>
    <property type="match status" value="1"/>
</dbReference>
<keyword evidence="5" id="KW-0418">Kinase</keyword>
<evidence type="ECO:0000256" key="2">
    <source>
        <dbReference type="ARBA" id="ARBA00022475"/>
    </source>
</evidence>
<keyword evidence="7" id="KW-0902">Two-component regulatory system</keyword>
<feature type="transmembrane region" description="Helical" evidence="9">
    <location>
        <begin position="124"/>
        <end position="143"/>
    </location>
</feature>
<feature type="transmembrane region" description="Helical" evidence="9">
    <location>
        <begin position="196"/>
        <end position="216"/>
    </location>
</feature>
<feature type="transmembrane region" description="Helical" evidence="9">
    <location>
        <begin position="253"/>
        <end position="270"/>
    </location>
</feature>
<feature type="transmembrane region" description="Helical" evidence="9">
    <location>
        <begin position="89"/>
        <end position="112"/>
    </location>
</feature>
<dbReference type="Pfam" id="PF02518">
    <property type="entry name" value="HATPase_c"/>
    <property type="match status" value="1"/>
</dbReference>
<dbReference type="GO" id="GO:0005886">
    <property type="term" value="C:plasma membrane"/>
    <property type="evidence" value="ECO:0007669"/>
    <property type="project" value="UniProtKB-SubCell"/>
</dbReference>
<feature type="transmembrane region" description="Helical" evidence="9">
    <location>
        <begin position="57"/>
        <end position="77"/>
    </location>
</feature>
<keyword evidence="3" id="KW-0808">Transferase</keyword>
<dbReference type="PROSITE" id="PS50109">
    <property type="entry name" value="HIS_KIN"/>
    <property type="match status" value="1"/>
</dbReference>
<dbReference type="EMBL" id="BOOA01000046">
    <property type="protein sequence ID" value="GIH26860.1"/>
    <property type="molecule type" value="Genomic_DNA"/>
</dbReference>
<evidence type="ECO:0000256" key="8">
    <source>
        <dbReference type="ARBA" id="ARBA00023136"/>
    </source>
</evidence>
<dbReference type="InterPro" id="IPR036890">
    <property type="entry name" value="HATPase_C_sf"/>
</dbReference>
<keyword evidence="8 9" id="KW-0472">Membrane</keyword>
<evidence type="ECO:0000256" key="1">
    <source>
        <dbReference type="ARBA" id="ARBA00004651"/>
    </source>
</evidence>
<feature type="domain" description="Histidine kinase" evidence="10">
    <location>
        <begin position="435"/>
        <end position="623"/>
    </location>
</feature>
<dbReference type="SMART" id="SM00387">
    <property type="entry name" value="HATPase_c"/>
    <property type="match status" value="1"/>
</dbReference>
<evidence type="ECO:0000256" key="3">
    <source>
        <dbReference type="ARBA" id="ARBA00022679"/>
    </source>
</evidence>
<feature type="transmembrane region" description="Helical" evidence="9">
    <location>
        <begin position="34"/>
        <end position="50"/>
    </location>
</feature>
<dbReference type="AlphaFoldDB" id="A0A919QI68"/>
<dbReference type="InterPro" id="IPR005467">
    <property type="entry name" value="His_kinase_dom"/>
</dbReference>
<evidence type="ECO:0000256" key="9">
    <source>
        <dbReference type="SAM" id="Phobius"/>
    </source>
</evidence>
<dbReference type="InterPro" id="IPR050482">
    <property type="entry name" value="Sensor_HK_TwoCompSys"/>
</dbReference>
<dbReference type="Pfam" id="PF07730">
    <property type="entry name" value="HisKA_3"/>
    <property type="match status" value="1"/>
</dbReference>
<evidence type="ECO:0000256" key="4">
    <source>
        <dbReference type="ARBA" id="ARBA00022692"/>
    </source>
</evidence>
<name>A0A919QI68_9ACTN</name>
<comment type="caution">
    <text evidence="11">The sequence shown here is derived from an EMBL/GenBank/DDBJ whole genome shotgun (WGS) entry which is preliminary data.</text>
</comment>
<keyword evidence="4 9" id="KW-0812">Transmembrane</keyword>
<dbReference type="Gene3D" id="1.20.5.1930">
    <property type="match status" value="1"/>
</dbReference>
<accession>A0A919QI68</accession>
<dbReference type="CDD" id="cd16917">
    <property type="entry name" value="HATPase_UhpB-NarQ-NarX-like"/>
    <property type="match status" value="1"/>
</dbReference>
<proteinExistence type="predicted"/>
<dbReference type="InterPro" id="IPR003594">
    <property type="entry name" value="HATPase_dom"/>
</dbReference>
<dbReference type="GO" id="GO:0046983">
    <property type="term" value="F:protein dimerization activity"/>
    <property type="evidence" value="ECO:0007669"/>
    <property type="project" value="InterPro"/>
</dbReference>
<feature type="transmembrane region" description="Helical" evidence="9">
    <location>
        <begin position="163"/>
        <end position="184"/>
    </location>
</feature>
<evidence type="ECO:0000256" key="6">
    <source>
        <dbReference type="ARBA" id="ARBA00022989"/>
    </source>
</evidence>
<keyword evidence="2" id="KW-1003">Cell membrane</keyword>
<comment type="subcellular location">
    <subcellularLocation>
        <location evidence="1">Cell membrane</location>
        <topology evidence="1">Multi-pass membrane protein</topology>
    </subcellularLocation>
</comment>
<evidence type="ECO:0000256" key="7">
    <source>
        <dbReference type="ARBA" id="ARBA00023012"/>
    </source>
</evidence>
<dbReference type="InterPro" id="IPR011712">
    <property type="entry name" value="Sig_transdc_His_kin_sub3_dim/P"/>
</dbReference>